<accession>A0A2P4NMB8</accession>
<keyword evidence="2" id="KW-0238">DNA-binding</keyword>
<feature type="domain" description="IclR-ED" evidence="5">
    <location>
        <begin position="73"/>
        <end position="259"/>
    </location>
</feature>
<reference evidence="6" key="1">
    <citation type="submission" date="2017-08" db="EMBL/GenBank/DDBJ databases">
        <title>Haloferax marisrubri sp. nov., isolated from the Discovery deep brine-seawater interface in the Red Sea.</title>
        <authorList>
            <person name="Zhang G."/>
            <person name="Stingl U."/>
        </authorList>
    </citation>
    <scope>NUCLEOTIDE SEQUENCE [LARGE SCALE GENOMIC DNA]</scope>
    <source>
        <strain evidence="6">SB3</strain>
    </source>
</reference>
<dbReference type="Pfam" id="PF01614">
    <property type="entry name" value="IclR_C"/>
    <property type="match status" value="1"/>
</dbReference>
<sequence length="259" mass="28928">MDSVMTDDANRPVKALLTMDEVVNVLDNAGRMGVTEIAERLDRPQSVVHDYLSTLTQLGYVVRTNGKYELGLHYLELGGRVRDRIPLYQVARPEVQRLAEESSSESVTLCVEERGMCVALDVVQSNESITYDWSPGSYFHMHLSGAGKAMLASYPEQRVESILDNHGLPARTEKTITERAELYEELEEVRERGVSFERGEYNTGMHTISAPILDEEGKVLGGLSVSGPAHRMNEPDVEAELEDKLLSSVNIIELNYNAR</sequence>
<dbReference type="InterPro" id="IPR014757">
    <property type="entry name" value="Tscrpt_reg_IclR_C"/>
</dbReference>
<organism evidence="6 7">
    <name type="scientific">Haloferax marisrubri</name>
    <dbReference type="NCBI Taxonomy" id="1544719"/>
    <lineage>
        <taxon>Archaea</taxon>
        <taxon>Methanobacteriati</taxon>
        <taxon>Methanobacteriota</taxon>
        <taxon>Stenosarchaea group</taxon>
        <taxon>Halobacteria</taxon>
        <taxon>Halobacteriales</taxon>
        <taxon>Haloferacaceae</taxon>
        <taxon>Haloferax</taxon>
    </lineage>
</organism>
<proteinExistence type="predicted"/>
<dbReference type="PROSITE" id="PS51077">
    <property type="entry name" value="HTH_ICLR"/>
    <property type="match status" value="1"/>
</dbReference>
<dbReference type="Pfam" id="PF09339">
    <property type="entry name" value="HTH_IclR"/>
    <property type="match status" value="1"/>
</dbReference>
<evidence type="ECO:0000256" key="2">
    <source>
        <dbReference type="ARBA" id="ARBA00023125"/>
    </source>
</evidence>
<name>A0A2P4NMB8_9EURY</name>
<dbReference type="SUPFAM" id="SSF55781">
    <property type="entry name" value="GAF domain-like"/>
    <property type="match status" value="1"/>
</dbReference>
<dbReference type="PANTHER" id="PTHR30136">
    <property type="entry name" value="HELIX-TURN-HELIX TRANSCRIPTIONAL REGULATOR, ICLR FAMILY"/>
    <property type="match status" value="1"/>
</dbReference>
<evidence type="ECO:0000256" key="3">
    <source>
        <dbReference type="ARBA" id="ARBA00023163"/>
    </source>
</evidence>
<dbReference type="PROSITE" id="PS51078">
    <property type="entry name" value="ICLR_ED"/>
    <property type="match status" value="1"/>
</dbReference>
<dbReference type="SMART" id="SM00346">
    <property type="entry name" value="HTH_ICLR"/>
    <property type="match status" value="1"/>
</dbReference>
<dbReference type="InterPro" id="IPR005471">
    <property type="entry name" value="Tscrpt_reg_IclR_N"/>
</dbReference>
<dbReference type="Gene3D" id="3.30.450.40">
    <property type="match status" value="1"/>
</dbReference>
<dbReference type="GO" id="GO:0003700">
    <property type="term" value="F:DNA-binding transcription factor activity"/>
    <property type="evidence" value="ECO:0007669"/>
    <property type="project" value="TreeGrafter"/>
</dbReference>
<dbReference type="GO" id="GO:0003677">
    <property type="term" value="F:DNA binding"/>
    <property type="evidence" value="ECO:0007669"/>
    <property type="project" value="UniProtKB-KW"/>
</dbReference>
<dbReference type="InterPro" id="IPR036390">
    <property type="entry name" value="WH_DNA-bd_sf"/>
</dbReference>
<keyword evidence="3" id="KW-0804">Transcription</keyword>
<dbReference type="InterPro" id="IPR036388">
    <property type="entry name" value="WH-like_DNA-bd_sf"/>
</dbReference>
<evidence type="ECO:0000313" key="7">
    <source>
        <dbReference type="Proteomes" id="UP000053621"/>
    </source>
</evidence>
<keyword evidence="1" id="KW-0805">Transcription regulation</keyword>
<keyword evidence="7" id="KW-1185">Reference proteome</keyword>
<dbReference type="SUPFAM" id="SSF46785">
    <property type="entry name" value="Winged helix' DNA-binding domain"/>
    <property type="match status" value="1"/>
</dbReference>
<dbReference type="AlphaFoldDB" id="A0A2P4NMB8"/>
<evidence type="ECO:0000256" key="1">
    <source>
        <dbReference type="ARBA" id="ARBA00023015"/>
    </source>
</evidence>
<dbReference type="EMBL" id="LOPW02000018">
    <property type="protein sequence ID" value="POG54260.1"/>
    <property type="molecule type" value="Genomic_DNA"/>
</dbReference>
<evidence type="ECO:0000259" key="5">
    <source>
        <dbReference type="PROSITE" id="PS51078"/>
    </source>
</evidence>
<dbReference type="Gene3D" id="1.10.10.10">
    <property type="entry name" value="Winged helix-like DNA-binding domain superfamily/Winged helix DNA-binding domain"/>
    <property type="match status" value="1"/>
</dbReference>
<evidence type="ECO:0000313" key="6">
    <source>
        <dbReference type="EMBL" id="POG54260.1"/>
    </source>
</evidence>
<feature type="domain" description="HTH iclR-type" evidence="4">
    <location>
        <begin position="16"/>
        <end position="72"/>
    </location>
</feature>
<dbReference type="InterPro" id="IPR050707">
    <property type="entry name" value="HTH_MetabolicPath_Reg"/>
</dbReference>
<evidence type="ECO:0000259" key="4">
    <source>
        <dbReference type="PROSITE" id="PS51077"/>
    </source>
</evidence>
<gene>
    <name evidence="6" type="ORF">AUR65_016595</name>
</gene>
<protein>
    <submittedName>
        <fullName evidence="6">IclR family transcriptional regulator</fullName>
    </submittedName>
</protein>
<dbReference type="PANTHER" id="PTHR30136:SF35">
    <property type="entry name" value="HTH-TYPE TRANSCRIPTIONAL REGULATOR RV1719"/>
    <property type="match status" value="1"/>
</dbReference>
<dbReference type="GO" id="GO:0045892">
    <property type="term" value="P:negative regulation of DNA-templated transcription"/>
    <property type="evidence" value="ECO:0007669"/>
    <property type="project" value="TreeGrafter"/>
</dbReference>
<dbReference type="InterPro" id="IPR029016">
    <property type="entry name" value="GAF-like_dom_sf"/>
</dbReference>
<dbReference type="Proteomes" id="UP000053621">
    <property type="component" value="Unassembled WGS sequence"/>
</dbReference>
<comment type="caution">
    <text evidence="6">The sequence shown here is derived from an EMBL/GenBank/DDBJ whole genome shotgun (WGS) entry which is preliminary data.</text>
</comment>